<feature type="region of interest" description="Disordered" evidence="1">
    <location>
        <begin position="99"/>
        <end position="123"/>
    </location>
</feature>
<name>B4R6F3_DROSI</name>
<evidence type="ECO:0000256" key="1">
    <source>
        <dbReference type="SAM" id="MobiDB-lite"/>
    </source>
</evidence>
<proteinExistence type="predicted"/>
<organism evidence="2 3">
    <name type="scientific">Drosophila simulans</name>
    <name type="common">Fruit fly</name>
    <dbReference type="NCBI Taxonomy" id="7240"/>
    <lineage>
        <taxon>Eukaryota</taxon>
        <taxon>Metazoa</taxon>
        <taxon>Ecdysozoa</taxon>
        <taxon>Arthropoda</taxon>
        <taxon>Hexapoda</taxon>
        <taxon>Insecta</taxon>
        <taxon>Pterygota</taxon>
        <taxon>Neoptera</taxon>
        <taxon>Endopterygota</taxon>
        <taxon>Diptera</taxon>
        <taxon>Brachycera</taxon>
        <taxon>Muscomorpha</taxon>
        <taxon>Ephydroidea</taxon>
        <taxon>Drosophilidae</taxon>
        <taxon>Drosophila</taxon>
        <taxon>Sophophora</taxon>
    </lineage>
</organism>
<dbReference type="PhylomeDB" id="B4R6F3"/>
<protein>
    <submittedName>
        <fullName evidence="2">GD17340</fullName>
    </submittedName>
</protein>
<evidence type="ECO:0000313" key="3">
    <source>
        <dbReference type="Proteomes" id="UP000000304"/>
    </source>
</evidence>
<reference evidence="2 3" key="1">
    <citation type="journal article" date="2007" name="Nature">
        <title>Evolution of genes and genomes on the Drosophila phylogeny.</title>
        <authorList>
            <consortium name="Drosophila 12 Genomes Consortium"/>
            <person name="Clark A.G."/>
            <person name="Eisen M.B."/>
            <person name="Smith D.R."/>
            <person name="Bergman C.M."/>
            <person name="Oliver B."/>
            <person name="Markow T.A."/>
            <person name="Kaufman T.C."/>
            <person name="Kellis M."/>
            <person name="Gelbart W."/>
            <person name="Iyer V.N."/>
            <person name="Pollard D.A."/>
            <person name="Sackton T.B."/>
            <person name="Larracuente A.M."/>
            <person name="Singh N.D."/>
            <person name="Abad J.P."/>
            <person name="Abt D.N."/>
            <person name="Adryan B."/>
            <person name="Aguade M."/>
            <person name="Akashi H."/>
            <person name="Anderson W.W."/>
            <person name="Aquadro C.F."/>
            <person name="Ardell D.H."/>
            <person name="Arguello R."/>
            <person name="Artieri C.G."/>
            <person name="Barbash D.A."/>
            <person name="Barker D."/>
            <person name="Barsanti P."/>
            <person name="Batterham P."/>
            <person name="Batzoglou S."/>
            <person name="Begun D."/>
            <person name="Bhutkar A."/>
            <person name="Blanco E."/>
            <person name="Bosak S.A."/>
            <person name="Bradley R.K."/>
            <person name="Brand A.D."/>
            <person name="Brent M.R."/>
            <person name="Brooks A.N."/>
            <person name="Brown R.H."/>
            <person name="Butlin R.K."/>
            <person name="Caggese C."/>
            <person name="Calvi B.R."/>
            <person name="Bernardo de Carvalho A."/>
            <person name="Caspi A."/>
            <person name="Castrezana S."/>
            <person name="Celniker S.E."/>
            <person name="Chang J.L."/>
            <person name="Chapple C."/>
            <person name="Chatterji S."/>
            <person name="Chinwalla A."/>
            <person name="Civetta A."/>
            <person name="Clifton S.W."/>
            <person name="Comeron J.M."/>
            <person name="Costello J.C."/>
            <person name="Coyne J.A."/>
            <person name="Daub J."/>
            <person name="David R.G."/>
            <person name="Delcher A.L."/>
            <person name="Delehaunty K."/>
            <person name="Do C.B."/>
            <person name="Ebling H."/>
            <person name="Edwards K."/>
            <person name="Eickbush T."/>
            <person name="Evans J.D."/>
            <person name="Filipski A."/>
            <person name="Findeiss S."/>
            <person name="Freyhult E."/>
            <person name="Fulton L."/>
            <person name="Fulton R."/>
            <person name="Garcia A.C."/>
            <person name="Gardiner A."/>
            <person name="Garfield D.A."/>
            <person name="Garvin B.E."/>
            <person name="Gibson G."/>
            <person name="Gilbert D."/>
            <person name="Gnerre S."/>
            <person name="Godfrey J."/>
            <person name="Good R."/>
            <person name="Gotea V."/>
            <person name="Gravely B."/>
            <person name="Greenberg A.J."/>
            <person name="Griffiths-Jones S."/>
            <person name="Gross S."/>
            <person name="Guigo R."/>
            <person name="Gustafson E.A."/>
            <person name="Haerty W."/>
            <person name="Hahn M.W."/>
            <person name="Halligan D.L."/>
            <person name="Halpern A.L."/>
            <person name="Halter G.M."/>
            <person name="Han M.V."/>
            <person name="Heger A."/>
            <person name="Hillier L."/>
            <person name="Hinrichs A.S."/>
            <person name="Holmes I."/>
            <person name="Hoskins R.A."/>
            <person name="Hubisz M.J."/>
            <person name="Hultmark D."/>
            <person name="Huntley M.A."/>
            <person name="Jaffe D.B."/>
            <person name="Jagadeeshan S."/>
            <person name="Jeck W.R."/>
            <person name="Johnson J."/>
            <person name="Jones C.D."/>
            <person name="Jordan W.C."/>
            <person name="Karpen G.H."/>
            <person name="Kataoka E."/>
            <person name="Keightley P.D."/>
            <person name="Kheradpour P."/>
            <person name="Kirkness E.F."/>
            <person name="Koerich L.B."/>
            <person name="Kristiansen K."/>
            <person name="Kudrna D."/>
            <person name="Kulathinal R.J."/>
            <person name="Kumar S."/>
            <person name="Kwok R."/>
            <person name="Lander E."/>
            <person name="Langley C.H."/>
            <person name="Lapoint R."/>
            <person name="Lazzaro B.P."/>
            <person name="Lee S.J."/>
            <person name="Levesque L."/>
            <person name="Li R."/>
            <person name="Lin C.F."/>
            <person name="Lin M.F."/>
            <person name="Lindblad-Toh K."/>
            <person name="Llopart A."/>
            <person name="Long M."/>
            <person name="Low L."/>
            <person name="Lozovsky E."/>
            <person name="Lu J."/>
            <person name="Luo M."/>
            <person name="Machado C.A."/>
            <person name="Makalowski W."/>
            <person name="Marzo M."/>
            <person name="Matsuda M."/>
            <person name="Matzkin L."/>
            <person name="McAllister B."/>
            <person name="McBride C.S."/>
            <person name="McKernan B."/>
            <person name="McKernan K."/>
            <person name="Mendez-Lago M."/>
            <person name="Minx P."/>
            <person name="Mollenhauer M.U."/>
            <person name="Montooth K."/>
            <person name="Mount S.M."/>
            <person name="Mu X."/>
            <person name="Myers E."/>
            <person name="Negre B."/>
            <person name="Newfeld S."/>
            <person name="Nielsen R."/>
            <person name="Noor M.A."/>
            <person name="O'Grady P."/>
            <person name="Pachter L."/>
            <person name="Papaceit M."/>
            <person name="Parisi M.J."/>
            <person name="Parisi M."/>
            <person name="Parts L."/>
            <person name="Pedersen J.S."/>
            <person name="Pesole G."/>
            <person name="Phillippy A.M."/>
            <person name="Ponting C.P."/>
            <person name="Pop M."/>
            <person name="Porcelli D."/>
            <person name="Powell J.R."/>
            <person name="Prohaska S."/>
            <person name="Pruitt K."/>
            <person name="Puig M."/>
            <person name="Quesneville H."/>
            <person name="Ram K.R."/>
            <person name="Rand D."/>
            <person name="Rasmussen M.D."/>
            <person name="Reed L.K."/>
            <person name="Reenan R."/>
            <person name="Reily A."/>
            <person name="Remington K.A."/>
            <person name="Rieger T.T."/>
            <person name="Ritchie M.G."/>
            <person name="Robin C."/>
            <person name="Rogers Y.H."/>
            <person name="Rohde C."/>
            <person name="Rozas J."/>
            <person name="Rubenfield M.J."/>
            <person name="Ruiz A."/>
            <person name="Russo S."/>
            <person name="Salzberg S.L."/>
            <person name="Sanchez-Gracia A."/>
            <person name="Saranga D.J."/>
            <person name="Sato H."/>
            <person name="Schaeffer S.W."/>
            <person name="Schatz M.C."/>
            <person name="Schlenke T."/>
            <person name="Schwartz R."/>
            <person name="Segarra C."/>
            <person name="Singh R.S."/>
            <person name="Sirot L."/>
            <person name="Sirota M."/>
            <person name="Sisneros N.B."/>
            <person name="Smith C.D."/>
            <person name="Smith T.F."/>
            <person name="Spieth J."/>
            <person name="Stage D.E."/>
            <person name="Stark A."/>
            <person name="Stephan W."/>
            <person name="Strausberg R.L."/>
            <person name="Strempel S."/>
            <person name="Sturgill D."/>
            <person name="Sutton G."/>
            <person name="Sutton G.G."/>
            <person name="Tao W."/>
            <person name="Teichmann S."/>
            <person name="Tobari Y.N."/>
            <person name="Tomimura Y."/>
            <person name="Tsolas J.M."/>
            <person name="Valente V.L."/>
            <person name="Venter E."/>
            <person name="Venter J.C."/>
            <person name="Vicario S."/>
            <person name="Vieira F.G."/>
            <person name="Vilella A.J."/>
            <person name="Villasante A."/>
            <person name="Walenz B."/>
            <person name="Wang J."/>
            <person name="Wasserman M."/>
            <person name="Watts T."/>
            <person name="Wilson D."/>
            <person name="Wilson R.K."/>
            <person name="Wing R.A."/>
            <person name="Wolfner M.F."/>
            <person name="Wong A."/>
            <person name="Wong G.K."/>
            <person name="Wu C.I."/>
            <person name="Wu G."/>
            <person name="Yamamoto D."/>
            <person name="Yang H.P."/>
            <person name="Yang S.P."/>
            <person name="Yorke J.A."/>
            <person name="Yoshida K."/>
            <person name="Zdobnov E."/>
            <person name="Zhang P."/>
            <person name="Zhang Y."/>
            <person name="Zimin A.V."/>
            <person name="Baldwin J."/>
            <person name="Abdouelleil A."/>
            <person name="Abdulkadir J."/>
            <person name="Abebe A."/>
            <person name="Abera B."/>
            <person name="Abreu J."/>
            <person name="Acer S.C."/>
            <person name="Aftuck L."/>
            <person name="Alexander A."/>
            <person name="An P."/>
            <person name="Anderson E."/>
            <person name="Anderson S."/>
            <person name="Arachi H."/>
            <person name="Azer M."/>
            <person name="Bachantsang P."/>
            <person name="Barry A."/>
            <person name="Bayul T."/>
            <person name="Berlin A."/>
            <person name="Bessette D."/>
            <person name="Bloom T."/>
            <person name="Blye J."/>
            <person name="Boguslavskiy L."/>
            <person name="Bonnet C."/>
            <person name="Boukhgalter B."/>
            <person name="Bourzgui I."/>
            <person name="Brown A."/>
            <person name="Cahill P."/>
            <person name="Channer S."/>
            <person name="Cheshatsang Y."/>
            <person name="Chuda L."/>
            <person name="Citroen M."/>
            <person name="Collymore A."/>
            <person name="Cooke P."/>
            <person name="Costello M."/>
            <person name="D'Aco K."/>
            <person name="Daza R."/>
            <person name="De Haan G."/>
            <person name="DeGray S."/>
            <person name="DeMaso C."/>
            <person name="Dhargay N."/>
            <person name="Dooley K."/>
            <person name="Dooley E."/>
            <person name="Doricent M."/>
            <person name="Dorje P."/>
            <person name="Dorjee K."/>
            <person name="Dupes A."/>
            <person name="Elong R."/>
            <person name="Falk J."/>
            <person name="Farina A."/>
            <person name="Faro S."/>
            <person name="Ferguson D."/>
            <person name="Fisher S."/>
            <person name="Foley C.D."/>
            <person name="Franke A."/>
            <person name="Friedrich D."/>
            <person name="Gadbois L."/>
            <person name="Gearin G."/>
            <person name="Gearin C.R."/>
            <person name="Giannoukos G."/>
            <person name="Goode T."/>
            <person name="Graham J."/>
            <person name="Grandbois E."/>
            <person name="Grewal S."/>
            <person name="Gyaltsen K."/>
            <person name="Hafez N."/>
            <person name="Hagos B."/>
            <person name="Hall J."/>
            <person name="Henson C."/>
            <person name="Hollinger A."/>
            <person name="Honan T."/>
            <person name="Huard M.D."/>
            <person name="Hughes L."/>
            <person name="Hurhula B."/>
            <person name="Husby M.E."/>
            <person name="Kamat A."/>
            <person name="Kanga B."/>
            <person name="Kashin S."/>
            <person name="Khazanovich D."/>
            <person name="Kisner P."/>
            <person name="Lance K."/>
            <person name="Lara M."/>
            <person name="Lee W."/>
            <person name="Lennon N."/>
            <person name="Letendre F."/>
            <person name="LeVine R."/>
            <person name="Lipovsky A."/>
            <person name="Liu X."/>
            <person name="Liu J."/>
            <person name="Liu S."/>
            <person name="Lokyitsang T."/>
            <person name="Lokyitsang Y."/>
            <person name="Lubonja R."/>
            <person name="Lui A."/>
            <person name="MacDonald P."/>
            <person name="Magnisalis V."/>
            <person name="Maru K."/>
            <person name="Matthews C."/>
            <person name="McCusker W."/>
            <person name="McDonough S."/>
            <person name="Mehta T."/>
            <person name="Meldrim J."/>
            <person name="Meneus L."/>
            <person name="Mihai O."/>
            <person name="Mihalev A."/>
            <person name="Mihova T."/>
            <person name="Mittelman R."/>
            <person name="Mlenga V."/>
            <person name="Montmayeur A."/>
            <person name="Mulrain L."/>
            <person name="Navidi A."/>
            <person name="Naylor J."/>
            <person name="Negash T."/>
            <person name="Nguyen T."/>
            <person name="Nguyen N."/>
            <person name="Nicol R."/>
            <person name="Norbu C."/>
            <person name="Norbu N."/>
            <person name="Novod N."/>
            <person name="O'Neill B."/>
            <person name="Osman S."/>
            <person name="Markiewicz E."/>
            <person name="Oyono O.L."/>
            <person name="Patti C."/>
            <person name="Phunkhang P."/>
            <person name="Pierre F."/>
            <person name="Priest M."/>
            <person name="Raghuraman S."/>
            <person name="Rege F."/>
            <person name="Reyes R."/>
            <person name="Rise C."/>
            <person name="Rogov P."/>
            <person name="Ross K."/>
            <person name="Ryan E."/>
            <person name="Settipalli S."/>
            <person name="Shea T."/>
            <person name="Sherpa N."/>
            <person name="Shi L."/>
            <person name="Shih D."/>
            <person name="Sparrow T."/>
            <person name="Spaulding J."/>
            <person name="Stalker J."/>
            <person name="Stange-Thomann N."/>
            <person name="Stavropoulos S."/>
            <person name="Stone C."/>
            <person name="Strader C."/>
            <person name="Tesfaye S."/>
            <person name="Thomson T."/>
            <person name="Thoulutsang Y."/>
            <person name="Thoulutsang D."/>
            <person name="Topham K."/>
            <person name="Topping I."/>
            <person name="Tsamla T."/>
            <person name="Vassiliev H."/>
            <person name="Vo A."/>
            <person name="Wangchuk T."/>
            <person name="Wangdi T."/>
            <person name="Weiand M."/>
            <person name="Wilkinson J."/>
            <person name="Wilson A."/>
            <person name="Yadav S."/>
            <person name="Young G."/>
            <person name="Yu Q."/>
            <person name="Zembek L."/>
            <person name="Zhong D."/>
            <person name="Zimmer A."/>
            <person name="Zwirko Z."/>
            <person name="Jaffe D.B."/>
            <person name="Alvarez P."/>
            <person name="Brockman W."/>
            <person name="Butler J."/>
            <person name="Chin C."/>
            <person name="Gnerre S."/>
            <person name="Grabherr M."/>
            <person name="Kleber M."/>
            <person name="Mauceli E."/>
            <person name="MacCallum I."/>
        </authorList>
    </citation>
    <scope>NUCLEOTIDE SEQUENCE [LARGE SCALE GENOMIC DNA]</scope>
    <source>
        <strain evidence="3">white501</strain>
    </source>
</reference>
<accession>B4R6F3</accession>
<keyword evidence="3" id="KW-1185">Reference proteome</keyword>
<dbReference type="EMBL" id="CM000366">
    <property type="protein sequence ID" value="EDX18203.1"/>
    <property type="molecule type" value="Genomic_DNA"/>
</dbReference>
<sequence length="343" mass="38374">MVPDTVALKRLSEPHVAMRDLKQRLFDLLRSGGNNNSSSNNNSGSNGSNSNSCNSHQNKSNNQTHATPAQKPKKLHEYTAADCNAAFLRKYHDLSISRDREMDRDRERDRERERAGPGQVQSPNVIYFNENLSMASKYNVRPFPLARYPSCPLSSFGLSPGSGRPEGSAGSSLGEEEDTESEPYHFCSDEDHSSHTQTIKLRRHQNGHHGHHGLDMMEPSVNEDADLEDDQAESQLDSFCTLCTSTFSYNKCCRFCENSLCGSKCNSERGSHASRMSRISQISRNLDGGYPPDPDLDSHQNQLQPHRFGGSMRMLAHHQSAAIRVRILNLKLKWKPGDKVNTS</sequence>
<dbReference type="OMA" id="MRMLANH"/>
<feature type="compositionally biased region" description="Basic and acidic residues" evidence="1">
    <location>
        <begin position="99"/>
        <end position="115"/>
    </location>
</feature>
<dbReference type="HOGENOM" id="CLU_788164_0_0_1"/>
<feature type="region of interest" description="Disordered" evidence="1">
    <location>
        <begin position="29"/>
        <end position="74"/>
    </location>
</feature>
<dbReference type="AlphaFoldDB" id="B4R6F3"/>
<dbReference type="Proteomes" id="UP000000304">
    <property type="component" value="Chromosome X"/>
</dbReference>
<feature type="compositionally biased region" description="Low complexity" evidence="1">
    <location>
        <begin position="156"/>
        <end position="173"/>
    </location>
</feature>
<feature type="region of interest" description="Disordered" evidence="1">
    <location>
        <begin position="284"/>
        <end position="306"/>
    </location>
</feature>
<feature type="compositionally biased region" description="Low complexity" evidence="1">
    <location>
        <begin position="31"/>
        <end position="62"/>
    </location>
</feature>
<evidence type="ECO:0000313" key="2">
    <source>
        <dbReference type="EMBL" id="EDX18203.1"/>
    </source>
</evidence>
<gene>
    <name evidence="2" type="primary">Dsim\GD17340</name>
    <name evidence="2" type="ORF">Dsim_GD17340</name>
</gene>
<dbReference type="OrthoDB" id="10261302at2759"/>
<feature type="region of interest" description="Disordered" evidence="1">
    <location>
        <begin position="156"/>
        <end position="197"/>
    </location>
</feature>